<feature type="domain" description="DUF6385" evidence="1">
    <location>
        <begin position="109"/>
        <end position="188"/>
    </location>
</feature>
<accession>F0T1I8</accession>
<protein>
    <recommendedName>
        <fullName evidence="1">DUF6385 domain-containing protein</fullName>
    </recommendedName>
</protein>
<name>F0T1I8_SYNGF</name>
<evidence type="ECO:0000313" key="3">
    <source>
        <dbReference type="Proteomes" id="UP000007488"/>
    </source>
</evidence>
<dbReference type="RefSeq" id="WP_013625196.1">
    <property type="nucleotide sequence ID" value="NC_015172.1"/>
</dbReference>
<dbReference type="InterPro" id="IPR045965">
    <property type="entry name" value="DUF6385"/>
</dbReference>
<organism evidence="2 3">
    <name type="scientific">Syntrophobotulus glycolicus (strain DSM 8271 / FlGlyR)</name>
    <dbReference type="NCBI Taxonomy" id="645991"/>
    <lineage>
        <taxon>Bacteria</taxon>
        <taxon>Bacillati</taxon>
        <taxon>Bacillota</taxon>
        <taxon>Clostridia</taxon>
        <taxon>Eubacteriales</taxon>
        <taxon>Desulfitobacteriaceae</taxon>
        <taxon>Syntrophobotulus</taxon>
    </lineage>
</organism>
<dbReference type="AlphaFoldDB" id="F0T1I8"/>
<keyword evidence="3" id="KW-1185">Reference proteome</keyword>
<gene>
    <name evidence="2" type="ordered locus">Sgly_2036</name>
</gene>
<reference evidence="3" key="2">
    <citation type="submission" date="2011-02" db="EMBL/GenBank/DDBJ databases">
        <title>The complete genome of Syntrophobotulus glycolicus DSM 8271.</title>
        <authorList>
            <person name="Lucas S."/>
            <person name="Copeland A."/>
            <person name="Lapidus A."/>
            <person name="Bruce D."/>
            <person name="Goodwin L."/>
            <person name="Pitluck S."/>
            <person name="Kyrpides N."/>
            <person name="Mavromatis K."/>
            <person name="Pagani I."/>
            <person name="Ivanova N."/>
            <person name="Mikhailova N."/>
            <person name="Chertkov O."/>
            <person name="Held B."/>
            <person name="Detter J.C."/>
            <person name="Tapia R."/>
            <person name="Han C."/>
            <person name="Land M."/>
            <person name="Hauser L."/>
            <person name="Markowitz V."/>
            <person name="Cheng J.-F."/>
            <person name="Hugenholtz P."/>
            <person name="Woyke T."/>
            <person name="Wu D."/>
            <person name="Spring S."/>
            <person name="Schroeder M."/>
            <person name="Brambilla E."/>
            <person name="Klenk H.-P."/>
            <person name="Eisen J.A."/>
        </authorList>
    </citation>
    <scope>NUCLEOTIDE SEQUENCE [LARGE SCALE GENOMIC DNA]</scope>
    <source>
        <strain evidence="3">DSM 8271 / FlGlyR</strain>
    </source>
</reference>
<dbReference type="Proteomes" id="UP000007488">
    <property type="component" value="Chromosome"/>
</dbReference>
<dbReference type="STRING" id="645991.Sgly_2036"/>
<evidence type="ECO:0000259" key="1">
    <source>
        <dbReference type="Pfam" id="PF19912"/>
    </source>
</evidence>
<dbReference type="KEGG" id="sgy:Sgly_2036"/>
<dbReference type="OrthoDB" id="2078973at2"/>
<evidence type="ECO:0000313" key="2">
    <source>
        <dbReference type="EMBL" id="ADY56329.1"/>
    </source>
</evidence>
<reference evidence="2 3" key="1">
    <citation type="journal article" date="2011" name="Stand. Genomic Sci.">
        <title>Complete genome sequence of Syntrophobotulus glycolicus type strain (FlGlyR).</title>
        <authorList>
            <person name="Han C."/>
            <person name="Mwirichia R."/>
            <person name="Chertkov O."/>
            <person name="Held B."/>
            <person name="Lapidus A."/>
            <person name="Nolan M."/>
            <person name="Lucas S."/>
            <person name="Hammon N."/>
            <person name="Deshpande S."/>
            <person name="Cheng J.F."/>
            <person name="Tapia R."/>
            <person name="Goodwin L."/>
            <person name="Pitluck S."/>
            <person name="Huntemann M."/>
            <person name="Liolios K."/>
            <person name="Ivanova N."/>
            <person name="Pagani I."/>
            <person name="Mavromatis K."/>
            <person name="Ovchinikova G."/>
            <person name="Pati A."/>
            <person name="Chen A."/>
            <person name="Palaniappan K."/>
            <person name="Land M."/>
            <person name="Hauser L."/>
            <person name="Brambilla E.M."/>
            <person name="Rohde M."/>
            <person name="Spring S."/>
            <person name="Sikorski J."/>
            <person name="Goker M."/>
            <person name="Woyke T."/>
            <person name="Bristow J."/>
            <person name="Eisen J.A."/>
            <person name="Markowitz V."/>
            <person name="Hugenholtz P."/>
            <person name="Kyrpides N.C."/>
            <person name="Klenk H.P."/>
            <person name="Detter J.C."/>
        </authorList>
    </citation>
    <scope>NUCLEOTIDE SEQUENCE [LARGE SCALE GENOMIC DNA]</scope>
    <source>
        <strain evidence="3">DSM 8271 / FlGlyR</strain>
    </source>
</reference>
<dbReference type="eggNOG" id="ENOG5030JRA">
    <property type="taxonomic scope" value="Bacteria"/>
</dbReference>
<proteinExistence type="predicted"/>
<sequence length="189" mass="20474">MNYLIFNTSAENLKAVIYGMDDNEPKPIAVDADGLFLFSPLSEITVTANNLDIRSLSSARDSVVVTANNLDIRDLSGTQDSVQLYNLGFVEESLSTTAPSGTSFLLTKDISAYRENSYFIRNTGSSTITVTLQIAPVDSNAYYVDHSTAQGVTAGNNNITSVTVAMKYARLRVVASSNTNVEIYYNGRA</sequence>
<dbReference type="HOGENOM" id="CLU_090935_0_0_9"/>
<dbReference type="EMBL" id="CP002547">
    <property type="protein sequence ID" value="ADY56329.1"/>
    <property type="molecule type" value="Genomic_DNA"/>
</dbReference>
<dbReference type="Pfam" id="PF19912">
    <property type="entry name" value="DUF6385"/>
    <property type="match status" value="1"/>
</dbReference>